<dbReference type="AlphaFoldDB" id="A0AA51N7Q2"/>
<gene>
    <name evidence="4" type="ORF">QYS48_28165</name>
</gene>
<reference evidence="4" key="1">
    <citation type="submission" date="2023-08" db="EMBL/GenBank/DDBJ databases">
        <title>Comparative genomics and taxonomic characterization of three novel marine species of genus Marivirga.</title>
        <authorList>
            <person name="Muhammad N."/>
            <person name="Kim S.-G."/>
        </authorList>
    </citation>
    <scope>NUCLEOTIDE SEQUENCE [LARGE SCALE GENOMIC DNA]</scope>
    <source>
        <strain evidence="4">ABR2-2</strain>
    </source>
</reference>
<dbReference type="InterPro" id="IPR014755">
    <property type="entry name" value="Cu-Rt/internalin_Ig-like"/>
</dbReference>
<evidence type="ECO:0000256" key="2">
    <source>
        <dbReference type="SAM" id="MobiDB-lite"/>
    </source>
</evidence>
<evidence type="ECO:0000259" key="3">
    <source>
        <dbReference type="PROSITE" id="PS50853"/>
    </source>
</evidence>
<dbReference type="Pfam" id="PF13205">
    <property type="entry name" value="Big_5"/>
    <property type="match status" value="2"/>
</dbReference>
<dbReference type="InterPro" id="IPR032812">
    <property type="entry name" value="SbsA_Ig"/>
</dbReference>
<evidence type="ECO:0000313" key="5">
    <source>
        <dbReference type="Proteomes" id="UP001244443"/>
    </source>
</evidence>
<name>A0AA51N7Q2_9BACT</name>
<feature type="compositionally biased region" description="Low complexity" evidence="2">
    <location>
        <begin position="82"/>
        <end position="93"/>
    </location>
</feature>
<sequence length="787" mass="85074">MKIIKLNLNFSLIIILSTIIINGCNNTETDPTPDIEVSTLNASEITPNSATLEGEVQGDDVTLKGIVYNTSGDPTTDDEISSEGSGEGSFTSTISDLQPSTNYFYRAFATGSSGTIYGEEKQFETLADLPTISSESITLNSPVEVVFSATVEGESAELKGVLIGENADLTLDNAEPKGESSGDGQISVTITGLEPETTYFAVGYVTSGEERVYADAVEFTTNALAIDITTNEITSIGEVAAISGGEITGENILQKGIVWSKSSKPTLSDSFTEEGEGAGSFTSELSELEANTEYFVRAYATNDIGTTYGNEISFTTKDYLRVISISPESGATGVAEDAEIVIQFDEELDANSIGQTTFKIIVSNSSQTLGFSGTIPESDRSRIVLTRDSGWEAGIMHTLTIESSLASVNGNTLEQEFTSTFTIDGDATAPTIQSIDPESGATNVSQSFLGADIVFSEAIDPNTRNDTNFKVFRGESEVAITVEEGDNASTVKIRVSEKVYGNTEYEVRVSTGVKDLAGNSLASAFTSKFTTANFDFSLSNVVSSSENDNRELRDNFIISGTNDLAQSNLDAGLITMKQGANTVPITLSIVDGDIVINPNADFTEFETEYRIEVAAGLKDIYNNVTSRTRDVTFTTIQFSSLYWYTIQPDALGSSGFIKVRSSSNKEIELGSISGNRTGHFGFNRNESNGRYTLNHRLFTNDYLRDTNFDDGDISSLQLTTLDSPNSNWLIVRRSETNNRRFSMQNQLNSTGAFLNYTFNSQDILDAKDNGDPSNSSFWFKINRGPAR</sequence>
<dbReference type="PROSITE" id="PS50853">
    <property type="entry name" value="FN3"/>
    <property type="match status" value="1"/>
</dbReference>
<dbReference type="InterPro" id="IPR003961">
    <property type="entry name" value="FN3_dom"/>
</dbReference>
<organism evidence="4 5">
    <name type="scientific">Marivirga arenosa</name>
    <dbReference type="NCBI Taxonomy" id="3059076"/>
    <lineage>
        <taxon>Bacteria</taxon>
        <taxon>Pseudomonadati</taxon>
        <taxon>Bacteroidota</taxon>
        <taxon>Cytophagia</taxon>
        <taxon>Cytophagales</taxon>
        <taxon>Marivirgaceae</taxon>
        <taxon>Marivirga</taxon>
    </lineage>
</organism>
<accession>A0AA51N7Q2</accession>
<dbReference type="EMBL" id="CP129970">
    <property type="protein sequence ID" value="WMN07210.1"/>
    <property type="molecule type" value="Genomic_DNA"/>
</dbReference>
<evidence type="ECO:0000313" key="4">
    <source>
        <dbReference type="EMBL" id="WMN07210.1"/>
    </source>
</evidence>
<dbReference type="Gene3D" id="2.60.40.1220">
    <property type="match status" value="2"/>
</dbReference>
<proteinExistence type="predicted"/>
<feature type="domain" description="Fibronectin type-III" evidence="3">
    <location>
        <begin position="36"/>
        <end position="128"/>
    </location>
</feature>
<protein>
    <submittedName>
        <fullName evidence="4">Ig-like domain-containing protein</fullName>
    </submittedName>
</protein>
<dbReference type="Proteomes" id="UP001244443">
    <property type="component" value="Chromosome"/>
</dbReference>
<keyword evidence="5" id="KW-1185">Reference proteome</keyword>
<evidence type="ECO:0000256" key="1">
    <source>
        <dbReference type="ARBA" id="ARBA00022729"/>
    </source>
</evidence>
<keyword evidence="1" id="KW-0732">Signal</keyword>
<dbReference type="RefSeq" id="WP_308357291.1">
    <property type="nucleotide sequence ID" value="NZ_CP129970.2"/>
</dbReference>
<feature type="region of interest" description="Disordered" evidence="2">
    <location>
        <begin position="69"/>
        <end position="93"/>
    </location>
</feature>